<dbReference type="PANTHER" id="PTHR46339">
    <property type="entry name" value="PROTEIN CBG15282-RELATED"/>
    <property type="match status" value="1"/>
</dbReference>
<feature type="domain" description="BPTI/Kunitz inhibitor" evidence="2">
    <location>
        <begin position="148"/>
        <end position="201"/>
    </location>
</feature>
<feature type="signal peptide" evidence="1">
    <location>
        <begin position="1"/>
        <end position="30"/>
    </location>
</feature>
<accession>A0AAV5W3I4</accession>
<dbReference type="PROSITE" id="PS00280">
    <property type="entry name" value="BPTI_KUNITZ_1"/>
    <property type="match status" value="1"/>
</dbReference>
<keyword evidence="4" id="KW-1185">Reference proteome</keyword>
<evidence type="ECO:0000313" key="4">
    <source>
        <dbReference type="Proteomes" id="UP001432322"/>
    </source>
</evidence>
<dbReference type="InterPro" id="IPR036880">
    <property type="entry name" value="Kunitz_BPTI_sf"/>
</dbReference>
<dbReference type="SMART" id="SM00131">
    <property type="entry name" value="KU"/>
    <property type="match status" value="2"/>
</dbReference>
<dbReference type="PRINTS" id="PR00759">
    <property type="entry name" value="BASICPTASE"/>
</dbReference>
<dbReference type="Proteomes" id="UP001432322">
    <property type="component" value="Unassembled WGS sequence"/>
</dbReference>
<dbReference type="GO" id="GO:0004867">
    <property type="term" value="F:serine-type endopeptidase inhibitor activity"/>
    <property type="evidence" value="ECO:0007669"/>
    <property type="project" value="InterPro"/>
</dbReference>
<gene>
    <name evidence="3" type="ORF">PFISCL1PPCAC_16844</name>
</gene>
<dbReference type="Gene3D" id="4.10.410.10">
    <property type="entry name" value="Pancreatic trypsin inhibitor Kunitz domain"/>
    <property type="match status" value="2"/>
</dbReference>
<keyword evidence="1" id="KW-0732">Signal</keyword>
<dbReference type="PROSITE" id="PS50279">
    <property type="entry name" value="BPTI_KUNITZ_2"/>
    <property type="match status" value="2"/>
</dbReference>
<feature type="domain" description="BPTI/Kunitz inhibitor" evidence="2">
    <location>
        <begin position="35"/>
        <end position="88"/>
    </location>
</feature>
<comment type="caution">
    <text evidence="3">The sequence shown here is derived from an EMBL/GenBank/DDBJ whole genome shotgun (WGS) entry which is preliminary data.</text>
</comment>
<proteinExistence type="predicted"/>
<dbReference type="InterPro" id="IPR020901">
    <property type="entry name" value="Prtase_inh_Kunz-CS"/>
</dbReference>
<dbReference type="EMBL" id="BTSY01000004">
    <property type="protein sequence ID" value="GMT25547.1"/>
    <property type="molecule type" value="Genomic_DNA"/>
</dbReference>
<sequence length="202" mass="21861">PLPPQLFPPVHYRHSTMIVLLLAVVPLALAQNQACTFGRDSGDSSCGQPGGQRFYFDSRTRLCQPFYYKGCNGNGNRFSSRAECSSACSNAPVSPASSGGHGGSGNRVLCAAGNVAANDRNGPLSCDRCPHGYECQNGVCCGTREFTCSLGYDAGRFPISGSHVPMYFYNKDYKNCMLFTYYGSEGNPNTFPDYNKCKTFCV</sequence>
<dbReference type="InterPro" id="IPR002223">
    <property type="entry name" value="Kunitz_BPTI"/>
</dbReference>
<name>A0AAV5W3I4_9BILA</name>
<evidence type="ECO:0000313" key="3">
    <source>
        <dbReference type="EMBL" id="GMT25547.1"/>
    </source>
</evidence>
<dbReference type="SUPFAM" id="SSF57362">
    <property type="entry name" value="BPTI-like"/>
    <property type="match status" value="2"/>
</dbReference>
<feature type="chain" id="PRO_5043842935" description="BPTI/Kunitz inhibitor domain-containing protein" evidence="1">
    <location>
        <begin position="31"/>
        <end position="202"/>
    </location>
</feature>
<organism evidence="3 4">
    <name type="scientific">Pristionchus fissidentatus</name>
    <dbReference type="NCBI Taxonomy" id="1538716"/>
    <lineage>
        <taxon>Eukaryota</taxon>
        <taxon>Metazoa</taxon>
        <taxon>Ecdysozoa</taxon>
        <taxon>Nematoda</taxon>
        <taxon>Chromadorea</taxon>
        <taxon>Rhabditida</taxon>
        <taxon>Rhabditina</taxon>
        <taxon>Diplogasteromorpha</taxon>
        <taxon>Diplogasteroidea</taxon>
        <taxon>Neodiplogasteridae</taxon>
        <taxon>Pristionchus</taxon>
    </lineage>
</organism>
<reference evidence="3" key="1">
    <citation type="submission" date="2023-10" db="EMBL/GenBank/DDBJ databases">
        <title>Genome assembly of Pristionchus species.</title>
        <authorList>
            <person name="Yoshida K."/>
            <person name="Sommer R.J."/>
        </authorList>
    </citation>
    <scope>NUCLEOTIDE SEQUENCE</scope>
    <source>
        <strain evidence="3">RS5133</strain>
    </source>
</reference>
<feature type="non-terminal residue" evidence="3">
    <location>
        <position position="1"/>
    </location>
</feature>
<dbReference type="Pfam" id="PF00014">
    <property type="entry name" value="Kunitz_BPTI"/>
    <property type="match status" value="2"/>
</dbReference>
<dbReference type="InterPro" id="IPR053014">
    <property type="entry name" value="Cuticle_assoc_divergent"/>
</dbReference>
<dbReference type="AlphaFoldDB" id="A0AAV5W3I4"/>
<evidence type="ECO:0000256" key="1">
    <source>
        <dbReference type="SAM" id="SignalP"/>
    </source>
</evidence>
<dbReference type="CDD" id="cd00109">
    <property type="entry name" value="Kunitz-type"/>
    <property type="match status" value="2"/>
</dbReference>
<evidence type="ECO:0000259" key="2">
    <source>
        <dbReference type="PROSITE" id="PS50279"/>
    </source>
</evidence>
<protein>
    <recommendedName>
        <fullName evidence="2">BPTI/Kunitz inhibitor domain-containing protein</fullName>
    </recommendedName>
</protein>